<dbReference type="AlphaFoldDB" id="A0AAV3ZWF3"/>
<feature type="compositionally biased region" description="Polar residues" evidence="1">
    <location>
        <begin position="227"/>
        <end position="237"/>
    </location>
</feature>
<keyword evidence="2" id="KW-0812">Transmembrane</keyword>
<protein>
    <recommendedName>
        <fullName evidence="6">MANSC domain-containing protein</fullName>
    </recommendedName>
</protein>
<sequence length="368" mass="41274">MATFNLSISLLVLSVIQSRSLEFSFGIIFNWDYPFLAIFTEDTTDKFYRCLCTEKNVECSLNLRGHPFSSRVATVAIKQKPAHDLSIYRPAYACKPPQEISDQNNSITCFRQHEGQGCKDECDDPRACQIYHVDFALLEACDLPCINIHPTGSCQISTRSFHDNVTSLEEGECQVATPLKLTSHEKSTILYPSLLGTAKEIEENEKTTKIPRPSMTTARGIGESEKTTTMSRPSMTTARGIEESEKTTTIPRPSMTTAREIEESEKTTTIPRPSMATARGIEESDEKTTTIPRPSMTTAREIEESEKTTTMYRPSLTTAREILENKNDNKMMFISAGVAVFAIIIIVFLIWWKRKHLGKCGSLKSTIV</sequence>
<feature type="chain" id="PRO_5043427744" description="MANSC domain-containing protein" evidence="3">
    <location>
        <begin position="19"/>
        <end position="368"/>
    </location>
</feature>
<evidence type="ECO:0000256" key="3">
    <source>
        <dbReference type="SAM" id="SignalP"/>
    </source>
</evidence>
<keyword evidence="5" id="KW-1185">Reference proteome</keyword>
<evidence type="ECO:0000313" key="5">
    <source>
        <dbReference type="Proteomes" id="UP000735302"/>
    </source>
</evidence>
<evidence type="ECO:0000256" key="2">
    <source>
        <dbReference type="SAM" id="Phobius"/>
    </source>
</evidence>
<accession>A0AAV3ZWF3</accession>
<gene>
    <name evidence="4" type="ORF">PoB_002671000</name>
</gene>
<organism evidence="4 5">
    <name type="scientific">Plakobranchus ocellatus</name>
    <dbReference type="NCBI Taxonomy" id="259542"/>
    <lineage>
        <taxon>Eukaryota</taxon>
        <taxon>Metazoa</taxon>
        <taxon>Spiralia</taxon>
        <taxon>Lophotrochozoa</taxon>
        <taxon>Mollusca</taxon>
        <taxon>Gastropoda</taxon>
        <taxon>Heterobranchia</taxon>
        <taxon>Euthyneura</taxon>
        <taxon>Panpulmonata</taxon>
        <taxon>Sacoglossa</taxon>
        <taxon>Placobranchoidea</taxon>
        <taxon>Plakobranchidae</taxon>
        <taxon>Plakobranchus</taxon>
    </lineage>
</organism>
<evidence type="ECO:0000313" key="4">
    <source>
        <dbReference type="EMBL" id="GFO00205.1"/>
    </source>
</evidence>
<keyword evidence="2" id="KW-0472">Membrane</keyword>
<evidence type="ECO:0008006" key="6">
    <source>
        <dbReference type="Google" id="ProtNLM"/>
    </source>
</evidence>
<dbReference type="Proteomes" id="UP000735302">
    <property type="component" value="Unassembled WGS sequence"/>
</dbReference>
<keyword evidence="3" id="KW-0732">Signal</keyword>
<evidence type="ECO:0000256" key="1">
    <source>
        <dbReference type="SAM" id="MobiDB-lite"/>
    </source>
</evidence>
<feature type="signal peptide" evidence="3">
    <location>
        <begin position="1"/>
        <end position="18"/>
    </location>
</feature>
<name>A0AAV3ZWF3_9GAST</name>
<proteinExistence type="predicted"/>
<keyword evidence="2" id="KW-1133">Transmembrane helix</keyword>
<dbReference type="EMBL" id="BLXT01003064">
    <property type="protein sequence ID" value="GFO00205.1"/>
    <property type="molecule type" value="Genomic_DNA"/>
</dbReference>
<feature type="region of interest" description="Disordered" evidence="1">
    <location>
        <begin position="211"/>
        <end position="249"/>
    </location>
</feature>
<feature type="transmembrane region" description="Helical" evidence="2">
    <location>
        <begin position="331"/>
        <end position="352"/>
    </location>
</feature>
<comment type="caution">
    <text evidence="4">The sequence shown here is derived from an EMBL/GenBank/DDBJ whole genome shotgun (WGS) entry which is preliminary data.</text>
</comment>
<reference evidence="4 5" key="1">
    <citation type="journal article" date="2021" name="Elife">
        <title>Chloroplast acquisition without the gene transfer in kleptoplastic sea slugs, Plakobranchus ocellatus.</title>
        <authorList>
            <person name="Maeda T."/>
            <person name="Takahashi S."/>
            <person name="Yoshida T."/>
            <person name="Shimamura S."/>
            <person name="Takaki Y."/>
            <person name="Nagai Y."/>
            <person name="Toyoda A."/>
            <person name="Suzuki Y."/>
            <person name="Arimoto A."/>
            <person name="Ishii H."/>
            <person name="Satoh N."/>
            <person name="Nishiyama T."/>
            <person name="Hasebe M."/>
            <person name="Maruyama T."/>
            <person name="Minagawa J."/>
            <person name="Obokata J."/>
            <person name="Shigenobu S."/>
        </authorList>
    </citation>
    <scope>NUCLEOTIDE SEQUENCE [LARGE SCALE GENOMIC DNA]</scope>
</reference>